<gene>
    <name evidence="2" type="ORF">MSEDJ_12170</name>
</gene>
<protein>
    <recommendedName>
        <fullName evidence="4">HEAT repeat domain-containing protein</fullName>
    </recommendedName>
</protein>
<reference evidence="2 3" key="1">
    <citation type="journal article" date="2019" name="Emerg. Microbes Infect.">
        <title>Comprehensive subspecies identification of 175 nontuberculous mycobacteria species based on 7547 genomic profiles.</title>
        <authorList>
            <person name="Matsumoto Y."/>
            <person name="Kinjo T."/>
            <person name="Motooka D."/>
            <person name="Nabeya D."/>
            <person name="Jung N."/>
            <person name="Uechi K."/>
            <person name="Horii T."/>
            <person name="Iida T."/>
            <person name="Fujita J."/>
            <person name="Nakamura S."/>
        </authorList>
    </citation>
    <scope>NUCLEOTIDE SEQUENCE [LARGE SCALE GENOMIC DNA]</scope>
    <source>
        <strain evidence="2 3">JCM 17899</strain>
    </source>
</reference>
<accession>A0A7I7QLE2</accession>
<proteinExistence type="predicted"/>
<dbReference type="AlphaFoldDB" id="A0A7I7QLE2"/>
<evidence type="ECO:0008006" key="4">
    <source>
        <dbReference type="Google" id="ProtNLM"/>
    </source>
</evidence>
<evidence type="ECO:0000313" key="3">
    <source>
        <dbReference type="Proteomes" id="UP000467193"/>
    </source>
</evidence>
<dbReference type="EMBL" id="AP022588">
    <property type="protein sequence ID" value="BBY27121.1"/>
    <property type="molecule type" value="Genomic_DNA"/>
</dbReference>
<evidence type="ECO:0000256" key="1">
    <source>
        <dbReference type="SAM" id="MobiDB-lite"/>
    </source>
</evidence>
<dbReference type="Proteomes" id="UP000467193">
    <property type="component" value="Chromosome"/>
</dbReference>
<organism evidence="2 3">
    <name type="scientific">Mycolicibacterium sediminis</name>
    <dbReference type="NCBI Taxonomy" id="1286180"/>
    <lineage>
        <taxon>Bacteria</taxon>
        <taxon>Bacillati</taxon>
        <taxon>Actinomycetota</taxon>
        <taxon>Actinomycetes</taxon>
        <taxon>Mycobacteriales</taxon>
        <taxon>Mycobacteriaceae</taxon>
        <taxon>Mycolicibacterium</taxon>
    </lineage>
</organism>
<sequence length="285" mass="31927">MPERMSTMSDQQPLTGAERLAQLRQAIGAIESASADLVRQPRPPAEDYGGAQASRSDTPESITYVGMPEGDDWMRRIPARYHDGQDGFDRRIMEELAAVGAPCYTLNDLTKARTVPQGIPIFVDWLNHLEERIPGPEDHHRQAIRSNLIRNLNDPAARGNRDAIDALINQLERRPPLPGGATGFAGFALKRIATKRDFPRVAQLIEDLPPEMSKGPLIEYLGKVKTPEALDIALRYLDTEWTYYSLKALIAMKPAGIRSRVEPHLQDPNAMIRRLARRALEKLPE</sequence>
<dbReference type="InterPro" id="IPR011989">
    <property type="entry name" value="ARM-like"/>
</dbReference>
<evidence type="ECO:0000313" key="2">
    <source>
        <dbReference type="EMBL" id="BBY27121.1"/>
    </source>
</evidence>
<keyword evidence="3" id="KW-1185">Reference proteome</keyword>
<dbReference type="Gene3D" id="1.25.10.10">
    <property type="entry name" value="Leucine-rich Repeat Variant"/>
    <property type="match status" value="1"/>
</dbReference>
<dbReference type="KEGG" id="msei:MSEDJ_12170"/>
<name>A0A7I7QLE2_9MYCO</name>
<feature type="region of interest" description="Disordered" evidence="1">
    <location>
        <begin position="32"/>
        <end position="64"/>
    </location>
</feature>